<accession>A0A8D8TY53</accession>
<organism evidence="2">
    <name type="scientific">Cacopsylla melanoneura</name>
    <dbReference type="NCBI Taxonomy" id="428564"/>
    <lineage>
        <taxon>Eukaryota</taxon>
        <taxon>Metazoa</taxon>
        <taxon>Ecdysozoa</taxon>
        <taxon>Arthropoda</taxon>
        <taxon>Hexapoda</taxon>
        <taxon>Insecta</taxon>
        <taxon>Pterygota</taxon>
        <taxon>Neoptera</taxon>
        <taxon>Paraneoptera</taxon>
        <taxon>Hemiptera</taxon>
        <taxon>Sternorrhyncha</taxon>
        <taxon>Psylloidea</taxon>
        <taxon>Psyllidae</taxon>
        <taxon>Psyllinae</taxon>
        <taxon>Cacopsylla</taxon>
    </lineage>
</organism>
<keyword evidence="1" id="KW-1133">Transmembrane helix</keyword>
<evidence type="ECO:0000256" key="1">
    <source>
        <dbReference type="SAM" id="Phobius"/>
    </source>
</evidence>
<sequence length="103" mass="11589">MYPLLKEVLSRGMGLNVDNVDMGKWASIQLVVPSHLTYILSSIYCKARLGLQGVRGDAGVYKVHLGTGAYIDLEWGLQFTHLLYCNIALCLLFYFIVCPLQFM</sequence>
<feature type="transmembrane region" description="Helical" evidence="1">
    <location>
        <begin position="81"/>
        <end position="102"/>
    </location>
</feature>
<keyword evidence="1" id="KW-0472">Membrane</keyword>
<keyword evidence="1" id="KW-0812">Transmembrane</keyword>
<name>A0A8D8TY53_9HEMI</name>
<evidence type="ECO:0000313" key="2">
    <source>
        <dbReference type="EMBL" id="CAG6696985.1"/>
    </source>
</evidence>
<reference evidence="2" key="1">
    <citation type="submission" date="2021-05" db="EMBL/GenBank/DDBJ databases">
        <authorList>
            <person name="Alioto T."/>
            <person name="Alioto T."/>
            <person name="Gomez Garrido J."/>
        </authorList>
    </citation>
    <scope>NUCLEOTIDE SEQUENCE</scope>
</reference>
<dbReference type="EMBL" id="HBUF01331146">
    <property type="protein sequence ID" value="CAG6696985.1"/>
    <property type="molecule type" value="Transcribed_RNA"/>
</dbReference>
<proteinExistence type="predicted"/>
<dbReference type="AlphaFoldDB" id="A0A8D8TY53"/>
<protein>
    <submittedName>
        <fullName evidence="2">Uncharacterized protein</fullName>
    </submittedName>
</protein>